<evidence type="ECO:0000256" key="1">
    <source>
        <dbReference type="SAM" id="Phobius"/>
    </source>
</evidence>
<keyword evidence="4" id="KW-1185">Reference proteome</keyword>
<feature type="transmembrane region" description="Helical" evidence="1">
    <location>
        <begin position="69"/>
        <end position="90"/>
    </location>
</feature>
<protein>
    <submittedName>
        <fullName evidence="3">VanZ family protein</fullName>
    </submittedName>
</protein>
<reference evidence="3 4" key="1">
    <citation type="submission" date="2018-07" db="EMBL/GenBank/DDBJ databases">
        <title>Anaerosacharophilus polymeroproducens gen. nov. sp. nov., an anaerobic bacterium isolated from salt field.</title>
        <authorList>
            <person name="Kim W."/>
            <person name="Yang S.-H."/>
            <person name="Oh J."/>
            <person name="Lee J.-H."/>
            <person name="Kwon K.K."/>
        </authorList>
    </citation>
    <scope>NUCLEOTIDE SEQUENCE [LARGE SCALE GENOMIC DNA]</scope>
    <source>
        <strain evidence="3 4">MCWD5</strain>
    </source>
</reference>
<dbReference type="AlphaFoldDB" id="A0A371AUY8"/>
<gene>
    <name evidence="3" type="ORF">DWV06_10040</name>
</gene>
<evidence type="ECO:0000313" key="3">
    <source>
        <dbReference type="EMBL" id="RDU23385.1"/>
    </source>
</evidence>
<feature type="domain" description="VanZ-like" evidence="2">
    <location>
        <begin position="17"/>
        <end position="145"/>
    </location>
</feature>
<comment type="caution">
    <text evidence="3">The sequence shown here is derived from an EMBL/GenBank/DDBJ whole genome shotgun (WGS) entry which is preliminary data.</text>
</comment>
<evidence type="ECO:0000259" key="2">
    <source>
        <dbReference type="Pfam" id="PF04892"/>
    </source>
</evidence>
<accession>A0A371AUY8</accession>
<proteinExistence type="predicted"/>
<dbReference type="PANTHER" id="PTHR36834:SF1">
    <property type="entry name" value="INTEGRAL MEMBRANE PROTEIN"/>
    <property type="match status" value="1"/>
</dbReference>
<evidence type="ECO:0000313" key="4">
    <source>
        <dbReference type="Proteomes" id="UP000255036"/>
    </source>
</evidence>
<keyword evidence="1" id="KW-0812">Transmembrane</keyword>
<dbReference type="EMBL" id="QRCT01000028">
    <property type="protein sequence ID" value="RDU23385.1"/>
    <property type="molecule type" value="Genomic_DNA"/>
</dbReference>
<feature type="transmembrane region" description="Helical" evidence="1">
    <location>
        <begin position="97"/>
        <end position="117"/>
    </location>
</feature>
<keyword evidence="1" id="KW-1133">Transmembrane helix</keyword>
<dbReference type="Proteomes" id="UP000255036">
    <property type="component" value="Unassembled WGS sequence"/>
</dbReference>
<feature type="transmembrane region" description="Helical" evidence="1">
    <location>
        <begin position="129"/>
        <end position="148"/>
    </location>
</feature>
<dbReference type="RefSeq" id="WP_115482054.1">
    <property type="nucleotide sequence ID" value="NZ_QRCT01000028.1"/>
</dbReference>
<organism evidence="3 4">
    <name type="scientific">Anaerosacchariphilus polymeriproducens</name>
    <dbReference type="NCBI Taxonomy" id="1812858"/>
    <lineage>
        <taxon>Bacteria</taxon>
        <taxon>Bacillati</taxon>
        <taxon>Bacillota</taxon>
        <taxon>Clostridia</taxon>
        <taxon>Lachnospirales</taxon>
        <taxon>Lachnospiraceae</taxon>
        <taxon>Anaerosacchariphilus</taxon>
    </lineage>
</organism>
<dbReference type="InterPro" id="IPR006976">
    <property type="entry name" value="VanZ-like"/>
</dbReference>
<dbReference type="InterPro" id="IPR053150">
    <property type="entry name" value="Teicoplanin_resist-assoc"/>
</dbReference>
<sequence>MKVKHAKIIRRLGWIAFVIYLIFLIYFMFFAEGFGRVNSQNREYSYNIVPFREIKRFIRYSNLLGGKAVLINLVGNVVGFMPIGFIPPIITKRCRSICFMTLLGLECSLLIEISQLIFKVGSFDVDDLILNTLGAAAGYLVFAICNLLRRKYYG</sequence>
<dbReference type="PANTHER" id="PTHR36834">
    <property type="entry name" value="MEMBRANE PROTEIN-RELATED"/>
    <property type="match status" value="1"/>
</dbReference>
<feature type="transmembrane region" description="Helical" evidence="1">
    <location>
        <begin position="12"/>
        <end position="31"/>
    </location>
</feature>
<keyword evidence="1" id="KW-0472">Membrane</keyword>
<dbReference type="OrthoDB" id="9805025at2"/>
<dbReference type="Pfam" id="PF04892">
    <property type="entry name" value="VanZ"/>
    <property type="match status" value="1"/>
</dbReference>
<name>A0A371AUY8_9FIRM</name>